<feature type="domain" description="DUF3108" evidence="1">
    <location>
        <begin position="138"/>
        <end position="188"/>
    </location>
</feature>
<dbReference type="Pfam" id="PF21347">
    <property type="entry name" value="DUF3108_like"/>
    <property type="match status" value="1"/>
</dbReference>
<proteinExistence type="predicted"/>
<dbReference type="Proteomes" id="UP000266089">
    <property type="component" value="Unassembled WGS sequence"/>
</dbReference>
<dbReference type="EMBL" id="QWKX01000012">
    <property type="protein sequence ID" value="RIH78700.1"/>
    <property type="molecule type" value="Genomic_DNA"/>
</dbReference>
<organism evidence="2 3">
    <name type="scientific">Meiothermus taiwanensis</name>
    <dbReference type="NCBI Taxonomy" id="172827"/>
    <lineage>
        <taxon>Bacteria</taxon>
        <taxon>Thermotogati</taxon>
        <taxon>Deinococcota</taxon>
        <taxon>Deinococci</taxon>
        <taxon>Thermales</taxon>
        <taxon>Thermaceae</taxon>
        <taxon>Meiothermus</taxon>
    </lineage>
</organism>
<dbReference type="AlphaFoldDB" id="A0A399E7F8"/>
<reference evidence="2 3" key="1">
    <citation type="submission" date="2018-08" db="EMBL/GenBank/DDBJ databases">
        <title>Meiothermus cateniformans JCM 15151 genome sequencing project.</title>
        <authorList>
            <person name="Da Costa M.S."/>
            <person name="Albuquerque L."/>
            <person name="Raposo P."/>
            <person name="Froufe H.J.C."/>
            <person name="Barroso C.S."/>
            <person name="Egas C."/>
        </authorList>
    </citation>
    <scope>NUCLEOTIDE SEQUENCE [LARGE SCALE GENOMIC DNA]</scope>
    <source>
        <strain evidence="2 3">JCM 15151</strain>
    </source>
</reference>
<dbReference type="OrthoDB" id="25491at2"/>
<accession>A0A399E7F8</accession>
<dbReference type="RefSeq" id="WP_027886503.1">
    <property type="nucleotide sequence ID" value="NZ_JBHSXZ010000034.1"/>
</dbReference>
<gene>
    <name evidence="2" type="ORF">Mcate_00719</name>
</gene>
<sequence>MKAWVFGMVLGLGGLALGNVCSSPFYPTDPSLRWRYRELSSNQTYVQTFTPTGSSTLLEQRRYPDRTETTQWVCTPQGLRTLPEGERAIPGGSLRFTKLTGVIIPSGETWLVGGRWAYRYELKGRIAFFDLTGFLEVENRIVAKESITVAAGQFEALRVEAVFRGEFGIGLSGKATYWFAEGVGVVKQVSEGNLGGQSSELLEFRRGG</sequence>
<dbReference type="Gene3D" id="2.40.360.20">
    <property type="match status" value="1"/>
</dbReference>
<comment type="caution">
    <text evidence="2">The sequence shown here is derived from an EMBL/GenBank/DDBJ whole genome shotgun (WGS) entry which is preliminary data.</text>
</comment>
<name>A0A399E7F8_9DEIN</name>
<evidence type="ECO:0000259" key="1">
    <source>
        <dbReference type="Pfam" id="PF21347"/>
    </source>
</evidence>
<dbReference type="InterPro" id="IPR049279">
    <property type="entry name" value="DUF3108-like"/>
</dbReference>
<protein>
    <recommendedName>
        <fullName evidence="1">DUF3108 domain-containing protein</fullName>
    </recommendedName>
</protein>
<evidence type="ECO:0000313" key="2">
    <source>
        <dbReference type="EMBL" id="RIH78700.1"/>
    </source>
</evidence>
<evidence type="ECO:0000313" key="3">
    <source>
        <dbReference type="Proteomes" id="UP000266089"/>
    </source>
</evidence>